<reference evidence="5" key="2">
    <citation type="journal article" date="2019" name="Int. J. Syst. Evol. Microbiol.">
        <title>The Global Catalogue of Microorganisms (GCM) 10K type strain sequencing project: providing services to taxonomists for standard genome sequencing and annotation.</title>
        <authorList>
            <consortium name="The Broad Institute Genomics Platform"/>
            <consortium name="The Broad Institute Genome Sequencing Center for Infectious Disease"/>
            <person name="Wu L."/>
            <person name="Ma J."/>
        </authorList>
    </citation>
    <scope>NUCLEOTIDE SEQUENCE [LARGE SCALE GENOMIC DNA]</scope>
    <source>
        <strain evidence="5">NBRC 107710</strain>
    </source>
</reference>
<dbReference type="RefSeq" id="WP_183512384.1">
    <property type="nucleotide sequence ID" value="NZ_BSPG01000030.1"/>
</dbReference>
<feature type="signal peptide" evidence="1">
    <location>
        <begin position="1"/>
        <end position="16"/>
    </location>
</feature>
<proteinExistence type="predicted"/>
<evidence type="ECO:0000313" key="4">
    <source>
        <dbReference type="Proteomes" id="UP000517759"/>
    </source>
</evidence>
<reference evidence="2" key="4">
    <citation type="submission" date="2023-01" db="EMBL/GenBank/DDBJ databases">
        <title>Draft genome sequence of Methylobacterium brachythecii strain NBRC 107710.</title>
        <authorList>
            <person name="Sun Q."/>
            <person name="Mori K."/>
        </authorList>
    </citation>
    <scope>NUCLEOTIDE SEQUENCE</scope>
    <source>
        <strain evidence="2">NBRC 107710</strain>
    </source>
</reference>
<dbReference type="EMBL" id="JACIDN010000011">
    <property type="protein sequence ID" value="MBB3905305.1"/>
    <property type="molecule type" value="Genomic_DNA"/>
</dbReference>
<evidence type="ECO:0000256" key="1">
    <source>
        <dbReference type="SAM" id="SignalP"/>
    </source>
</evidence>
<reference evidence="3 4" key="3">
    <citation type="submission" date="2020-08" db="EMBL/GenBank/DDBJ databases">
        <title>Genomic Encyclopedia of Type Strains, Phase IV (KMG-IV): sequencing the most valuable type-strain genomes for metagenomic binning, comparative biology and taxonomic classification.</title>
        <authorList>
            <person name="Goeker M."/>
        </authorList>
    </citation>
    <scope>NUCLEOTIDE SEQUENCE [LARGE SCALE GENOMIC DNA]</scope>
    <source>
        <strain evidence="3 4">DSM 24105</strain>
    </source>
</reference>
<protein>
    <submittedName>
        <fullName evidence="3">Uncharacterized protein</fullName>
    </submittedName>
</protein>
<comment type="caution">
    <text evidence="3">The sequence shown here is derived from an EMBL/GenBank/DDBJ whole genome shotgun (WGS) entry which is preliminary data.</text>
</comment>
<keyword evidence="5" id="KW-1185">Reference proteome</keyword>
<evidence type="ECO:0000313" key="3">
    <source>
        <dbReference type="EMBL" id="MBB3905305.1"/>
    </source>
</evidence>
<dbReference type="EMBL" id="BSPG01000030">
    <property type="protein sequence ID" value="GLS45922.1"/>
    <property type="molecule type" value="Genomic_DNA"/>
</dbReference>
<dbReference type="Proteomes" id="UP000517759">
    <property type="component" value="Unassembled WGS sequence"/>
</dbReference>
<feature type="chain" id="PRO_5030746269" evidence="1">
    <location>
        <begin position="17"/>
        <end position="128"/>
    </location>
</feature>
<name>A0A7W6AKW7_9HYPH</name>
<keyword evidence="1" id="KW-0732">Signal</keyword>
<evidence type="ECO:0000313" key="2">
    <source>
        <dbReference type="EMBL" id="GLS45922.1"/>
    </source>
</evidence>
<accession>A0A7W6AKW7</accession>
<gene>
    <name evidence="2" type="ORF">GCM10007884_39130</name>
    <name evidence="3" type="ORF">GGR33_004838</name>
</gene>
<reference evidence="2" key="1">
    <citation type="journal article" date="2014" name="Int. J. Syst. Evol. Microbiol.">
        <title>Complete genome of a new Firmicutes species belonging to the dominant human colonic microbiota ('Ruminococcus bicirculans') reveals two chromosomes and a selective capacity to utilize plant glucans.</title>
        <authorList>
            <consortium name="NISC Comparative Sequencing Program"/>
            <person name="Wegmann U."/>
            <person name="Louis P."/>
            <person name="Goesmann A."/>
            <person name="Henrissat B."/>
            <person name="Duncan S.H."/>
            <person name="Flint H.J."/>
        </authorList>
    </citation>
    <scope>NUCLEOTIDE SEQUENCE</scope>
    <source>
        <strain evidence="2">NBRC 107710</strain>
    </source>
</reference>
<dbReference type="Proteomes" id="UP001156881">
    <property type="component" value="Unassembled WGS sequence"/>
</dbReference>
<dbReference type="AlphaFoldDB" id="A0A7W6AKW7"/>
<organism evidence="3 4">
    <name type="scientific">Methylobacterium brachythecii</name>
    <dbReference type="NCBI Taxonomy" id="1176177"/>
    <lineage>
        <taxon>Bacteria</taxon>
        <taxon>Pseudomonadati</taxon>
        <taxon>Pseudomonadota</taxon>
        <taxon>Alphaproteobacteria</taxon>
        <taxon>Hyphomicrobiales</taxon>
        <taxon>Methylobacteriaceae</taxon>
        <taxon>Methylobacterium</taxon>
    </lineage>
</organism>
<sequence length="128" mass="13914">MRAALIALILSTSAAAAGGYTKGPVTEYRAAYLKARTYALAHQAIEWQPSCRAVIGRRSTAPLLEACGLVAGGTTHMYCRPLMSCEAILERLSLYCMQWQGDVPCVAIEDGGEDRSDPAKRGEWRPRP</sequence>
<evidence type="ECO:0000313" key="5">
    <source>
        <dbReference type="Proteomes" id="UP001156881"/>
    </source>
</evidence>